<feature type="transmembrane region" description="Helical" evidence="8">
    <location>
        <begin position="129"/>
        <end position="148"/>
    </location>
</feature>
<dbReference type="AlphaFoldDB" id="A0A346B225"/>
<keyword evidence="10" id="KW-1185">Reference proteome</keyword>
<dbReference type="KEGG" id="meg:DKB62_11670"/>
<dbReference type="EMBL" id="CP029462">
    <property type="protein sequence ID" value="AXL22168.1"/>
    <property type="molecule type" value="Genomic_DNA"/>
</dbReference>
<comment type="similarity">
    <text evidence="2">Belongs to the MreD family.</text>
</comment>
<dbReference type="Pfam" id="PF04093">
    <property type="entry name" value="MreD"/>
    <property type="match status" value="1"/>
</dbReference>
<evidence type="ECO:0000313" key="9">
    <source>
        <dbReference type="EMBL" id="AXL22168.1"/>
    </source>
</evidence>
<accession>A0A346B225</accession>
<evidence type="ECO:0000256" key="5">
    <source>
        <dbReference type="ARBA" id="ARBA00022960"/>
    </source>
</evidence>
<gene>
    <name evidence="9" type="primary">mreD</name>
    <name evidence="9" type="ORF">DKB62_11670</name>
</gene>
<evidence type="ECO:0000256" key="4">
    <source>
        <dbReference type="ARBA" id="ARBA00022692"/>
    </source>
</evidence>
<sequence length="169" mass="18890">MKKLSCLMTAFIVFILQSSVLPFICDGITQPNLVFLFVVLMALHHGQRVGVVTALIGGVCQDVVIGNFLGVHLLPYLVIAFACSYIGRGIDKDQWILTELIVLGATECCLILTCAVLFISGQFINGASYLFEFSIPMLAYHGILALPVDRVVWRLRRDELYYGHMGYRW</sequence>
<keyword evidence="7 8" id="KW-0472">Membrane</keyword>
<proteinExistence type="inferred from homology"/>
<evidence type="ECO:0000256" key="7">
    <source>
        <dbReference type="ARBA" id="ARBA00023136"/>
    </source>
</evidence>
<keyword evidence="4 8" id="KW-0812">Transmembrane</keyword>
<evidence type="ECO:0000313" key="10">
    <source>
        <dbReference type="Proteomes" id="UP000254337"/>
    </source>
</evidence>
<evidence type="ECO:0000256" key="8">
    <source>
        <dbReference type="SAM" id="Phobius"/>
    </source>
</evidence>
<protein>
    <submittedName>
        <fullName evidence="9">Rod shape-determining protein MreD</fullName>
    </submittedName>
</protein>
<keyword evidence="6 8" id="KW-1133">Transmembrane helix</keyword>
<organism evidence="9 10">
    <name type="scientific">Megasphaera stantonii</name>
    <dbReference type="NCBI Taxonomy" id="2144175"/>
    <lineage>
        <taxon>Bacteria</taxon>
        <taxon>Bacillati</taxon>
        <taxon>Bacillota</taxon>
        <taxon>Negativicutes</taxon>
        <taxon>Veillonellales</taxon>
        <taxon>Veillonellaceae</taxon>
        <taxon>Megasphaera</taxon>
    </lineage>
</organism>
<dbReference type="RefSeq" id="WP_107195261.1">
    <property type="nucleotide sequence ID" value="NZ_CP029462.1"/>
</dbReference>
<evidence type="ECO:0000256" key="2">
    <source>
        <dbReference type="ARBA" id="ARBA00007776"/>
    </source>
</evidence>
<dbReference type="Proteomes" id="UP000254337">
    <property type="component" value="Chromosome"/>
</dbReference>
<evidence type="ECO:0000256" key="6">
    <source>
        <dbReference type="ARBA" id="ARBA00022989"/>
    </source>
</evidence>
<reference evidence="9 10" key="1">
    <citation type="submission" date="2018-05" db="EMBL/GenBank/DDBJ databases">
        <title>Complete genome sequence of Megasphaera sp. AJH120T, isolated from the ceca of a chicken.</title>
        <authorList>
            <person name="Maki J."/>
            <person name="Looft T."/>
        </authorList>
    </citation>
    <scope>NUCLEOTIDE SEQUENCE [LARGE SCALE GENOMIC DNA]</scope>
    <source>
        <strain evidence="9 10">AJH120</strain>
    </source>
</reference>
<feature type="transmembrane region" description="Helical" evidence="8">
    <location>
        <begin position="100"/>
        <end position="123"/>
    </location>
</feature>
<evidence type="ECO:0000256" key="1">
    <source>
        <dbReference type="ARBA" id="ARBA00004651"/>
    </source>
</evidence>
<dbReference type="OrthoDB" id="9796616at2"/>
<feature type="transmembrane region" description="Helical" evidence="8">
    <location>
        <begin position="68"/>
        <end position="88"/>
    </location>
</feature>
<keyword evidence="3" id="KW-1003">Cell membrane</keyword>
<dbReference type="NCBIfam" id="TIGR03426">
    <property type="entry name" value="shape_MreD"/>
    <property type="match status" value="1"/>
</dbReference>
<name>A0A346B225_9FIRM</name>
<dbReference type="GO" id="GO:0008360">
    <property type="term" value="P:regulation of cell shape"/>
    <property type="evidence" value="ECO:0007669"/>
    <property type="project" value="UniProtKB-KW"/>
</dbReference>
<dbReference type="InterPro" id="IPR007227">
    <property type="entry name" value="Cell_shape_determining_MreD"/>
</dbReference>
<comment type="subcellular location">
    <subcellularLocation>
        <location evidence="1">Cell membrane</location>
        <topology evidence="1">Multi-pass membrane protein</topology>
    </subcellularLocation>
</comment>
<dbReference type="GO" id="GO:0005886">
    <property type="term" value="C:plasma membrane"/>
    <property type="evidence" value="ECO:0007669"/>
    <property type="project" value="UniProtKB-SubCell"/>
</dbReference>
<keyword evidence="5" id="KW-0133">Cell shape</keyword>
<evidence type="ECO:0000256" key="3">
    <source>
        <dbReference type="ARBA" id="ARBA00022475"/>
    </source>
</evidence>